<reference evidence="5 6" key="1">
    <citation type="submission" date="2017-09" db="EMBL/GenBank/DDBJ databases">
        <title>Depth-based differentiation of microbial function through sediment-hosted aquifers and enrichment of novel symbionts in the deep terrestrial subsurface.</title>
        <authorList>
            <person name="Probst A.J."/>
            <person name="Ladd B."/>
            <person name="Jarett J.K."/>
            <person name="Geller-Mcgrath D.E."/>
            <person name="Sieber C.M."/>
            <person name="Emerson J.B."/>
            <person name="Anantharaman K."/>
            <person name="Thomas B.C."/>
            <person name="Malmstrom R."/>
            <person name="Stieglmeier M."/>
            <person name="Klingl A."/>
            <person name="Woyke T."/>
            <person name="Ryan C.M."/>
            <person name="Banfield J.F."/>
        </authorList>
    </citation>
    <scope>NUCLEOTIDE SEQUENCE [LARGE SCALE GENOMIC DNA]</scope>
    <source>
        <strain evidence="5">CG10_big_fil_rev_8_21_14_0_10_50_13</strain>
    </source>
</reference>
<evidence type="ECO:0000313" key="6">
    <source>
        <dbReference type="Proteomes" id="UP000230906"/>
    </source>
</evidence>
<dbReference type="GO" id="GO:0006508">
    <property type="term" value="P:proteolysis"/>
    <property type="evidence" value="ECO:0007669"/>
    <property type="project" value="InterPro"/>
</dbReference>
<feature type="domain" description="Peptidase M16 N-terminal" evidence="3">
    <location>
        <begin position="21"/>
        <end position="160"/>
    </location>
</feature>
<dbReference type="Gene3D" id="3.30.830.10">
    <property type="entry name" value="Metalloenzyme, LuxS/M16 peptidase-like"/>
    <property type="match status" value="2"/>
</dbReference>
<accession>A0A2H0RHF7</accession>
<dbReference type="PANTHER" id="PTHR11851:SF49">
    <property type="entry name" value="MITOCHONDRIAL-PROCESSING PEPTIDASE SUBUNIT ALPHA"/>
    <property type="match status" value="1"/>
</dbReference>
<dbReference type="GO" id="GO:0004222">
    <property type="term" value="F:metalloendopeptidase activity"/>
    <property type="evidence" value="ECO:0007669"/>
    <property type="project" value="InterPro"/>
</dbReference>
<dbReference type="Proteomes" id="UP000230906">
    <property type="component" value="Unassembled WGS sequence"/>
</dbReference>
<dbReference type="InterPro" id="IPR011249">
    <property type="entry name" value="Metalloenz_LuxS/M16"/>
</dbReference>
<feature type="domain" description="Peptidase M16 C-terminal" evidence="4">
    <location>
        <begin position="167"/>
        <end position="342"/>
    </location>
</feature>
<dbReference type="InterPro" id="IPR007863">
    <property type="entry name" value="Peptidase_M16_C"/>
</dbReference>
<sequence length="423" mass="47102">MKDQTIKLPNGLRIILLPRPDRLSATVMTLVAVGSKYEPARLAGISHFLEHLVFKGTTNRPVAGIVSEELDALGAKYNAYTGQELTAYYATVEASKLPQAIEIVADMYLNPLLDETEINRERGVIIEEMNMYEDLPSRMVIDHLLAITYGDQPAGRPVIGRREVIKKLSRADIKTYRDGQYQPNVTTVVVAGKFSPVEITKQLKRLFGPARPGPQIHPKKRVKETQVKPRLKVTYKKSDQTHLAVGFRSRPLNHLDHYPLMVLAGILGGGMSSRLFKKIRDELGAAYYVWAEDDNFTDHGLFVVGVGADTRRAPLVVETVLAECSLLTKETVSDKELKRVKDYLTGTTTLSLETTSALADFVGGQAVLKEKWSHPAEFNRQIQAVTTAEVKRVAKTIFKPNRLNVAVIGPFKDRGRFVGILQV</sequence>
<protein>
    <recommendedName>
        <fullName evidence="7">Peptidase M16</fullName>
    </recommendedName>
</protein>
<dbReference type="InterPro" id="IPR011765">
    <property type="entry name" value="Pept_M16_N"/>
</dbReference>
<comment type="similarity">
    <text evidence="1 2">Belongs to the peptidase M16 family.</text>
</comment>
<proteinExistence type="inferred from homology"/>
<dbReference type="GO" id="GO:0046872">
    <property type="term" value="F:metal ion binding"/>
    <property type="evidence" value="ECO:0007669"/>
    <property type="project" value="InterPro"/>
</dbReference>
<dbReference type="AlphaFoldDB" id="A0A2H0RHF7"/>
<dbReference type="Pfam" id="PF00675">
    <property type="entry name" value="Peptidase_M16"/>
    <property type="match status" value="1"/>
</dbReference>
<dbReference type="SUPFAM" id="SSF63411">
    <property type="entry name" value="LuxS/MPP-like metallohydrolase"/>
    <property type="match status" value="2"/>
</dbReference>
<dbReference type="PANTHER" id="PTHR11851">
    <property type="entry name" value="METALLOPROTEASE"/>
    <property type="match status" value="1"/>
</dbReference>
<evidence type="ECO:0000259" key="3">
    <source>
        <dbReference type="Pfam" id="PF00675"/>
    </source>
</evidence>
<dbReference type="EMBL" id="PCYJ01000020">
    <property type="protein sequence ID" value="PIR45454.1"/>
    <property type="molecule type" value="Genomic_DNA"/>
</dbReference>
<dbReference type="InterPro" id="IPR001431">
    <property type="entry name" value="Pept_M16_Zn_BS"/>
</dbReference>
<gene>
    <name evidence="5" type="ORF">COV09_01320</name>
</gene>
<evidence type="ECO:0000259" key="4">
    <source>
        <dbReference type="Pfam" id="PF05193"/>
    </source>
</evidence>
<evidence type="ECO:0008006" key="7">
    <source>
        <dbReference type="Google" id="ProtNLM"/>
    </source>
</evidence>
<evidence type="ECO:0000313" key="5">
    <source>
        <dbReference type="EMBL" id="PIR45454.1"/>
    </source>
</evidence>
<dbReference type="InterPro" id="IPR050361">
    <property type="entry name" value="MPP/UQCRC_Complex"/>
</dbReference>
<dbReference type="Pfam" id="PF05193">
    <property type="entry name" value="Peptidase_M16_C"/>
    <property type="match status" value="1"/>
</dbReference>
<organism evidence="5 6">
    <name type="scientific">Candidatus Vogelbacteria bacterium CG10_big_fil_rev_8_21_14_0_10_50_13</name>
    <dbReference type="NCBI Taxonomy" id="1975044"/>
    <lineage>
        <taxon>Bacteria</taxon>
        <taxon>Candidatus Vogeliibacteriota</taxon>
    </lineage>
</organism>
<comment type="caution">
    <text evidence="5">The sequence shown here is derived from an EMBL/GenBank/DDBJ whole genome shotgun (WGS) entry which is preliminary data.</text>
</comment>
<evidence type="ECO:0000256" key="1">
    <source>
        <dbReference type="ARBA" id="ARBA00007261"/>
    </source>
</evidence>
<name>A0A2H0RHF7_9BACT</name>
<evidence type="ECO:0000256" key="2">
    <source>
        <dbReference type="RuleBase" id="RU004447"/>
    </source>
</evidence>
<dbReference type="PROSITE" id="PS00143">
    <property type="entry name" value="INSULINASE"/>
    <property type="match status" value="1"/>
</dbReference>